<feature type="compositionally biased region" description="Polar residues" evidence="6">
    <location>
        <begin position="318"/>
        <end position="329"/>
    </location>
</feature>
<keyword evidence="4 5" id="KW-0067">ATP-binding</keyword>
<dbReference type="SUPFAM" id="SSF56112">
    <property type="entry name" value="Protein kinase-like (PK-like)"/>
    <property type="match status" value="1"/>
</dbReference>
<feature type="domain" description="Protein kinase" evidence="7">
    <location>
        <begin position="1005"/>
        <end position="1326"/>
    </location>
</feature>
<feature type="compositionally biased region" description="Gly residues" evidence="6">
    <location>
        <begin position="806"/>
        <end position="829"/>
    </location>
</feature>
<feature type="domain" description="PB1" evidence="8">
    <location>
        <begin position="683"/>
        <end position="776"/>
    </location>
</feature>
<dbReference type="PROSITE" id="PS51745">
    <property type="entry name" value="PB1"/>
    <property type="match status" value="1"/>
</dbReference>
<accession>A0ABQ5SM45</accession>
<evidence type="ECO:0000313" key="9">
    <source>
        <dbReference type="EMBL" id="GLI70553.1"/>
    </source>
</evidence>
<feature type="region of interest" description="Disordered" evidence="6">
    <location>
        <begin position="783"/>
        <end position="874"/>
    </location>
</feature>
<dbReference type="InterPro" id="IPR000270">
    <property type="entry name" value="PB1_dom"/>
</dbReference>
<dbReference type="InterPro" id="IPR053793">
    <property type="entry name" value="PB1-like"/>
</dbReference>
<dbReference type="Gene3D" id="1.10.510.10">
    <property type="entry name" value="Transferase(Phosphotransferase) domain 1"/>
    <property type="match status" value="1"/>
</dbReference>
<dbReference type="InterPro" id="IPR050167">
    <property type="entry name" value="Ser_Thr_protein_kinase"/>
</dbReference>
<protein>
    <recommendedName>
        <fullName evidence="11">Protein kinase domain-containing protein</fullName>
    </recommendedName>
</protein>
<proteinExistence type="predicted"/>
<dbReference type="SMART" id="SM00666">
    <property type="entry name" value="PB1"/>
    <property type="match status" value="1"/>
</dbReference>
<evidence type="ECO:0000256" key="4">
    <source>
        <dbReference type="ARBA" id="ARBA00022840"/>
    </source>
</evidence>
<dbReference type="PROSITE" id="PS00107">
    <property type="entry name" value="PROTEIN_KINASE_ATP"/>
    <property type="match status" value="1"/>
</dbReference>
<dbReference type="Gene3D" id="3.30.200.20">
    <property type="entry name" value="Phosphorylase Kinase, domain 1"/>
    <property type="match status" value="1"/>
</dbReference>
<dbReference type="PROSITE" id="PS00108">
    <property type="entry name" value="PROTEIN_KINASE_ST"/>
    <property type="match status" value="1"/>
</dbReference>
<evidence type="ECO:0000256" key="5">
    <source>
        <dbReference type="PROSITE-ProRule" id="PRU10141"/>
    </source>
</evidence>
<evidence type="ECO:0008006" key="11">
    <source>
        <dbReference type="Google" id="ProtNLM"/>
    </source>
</evidence>
<sequence length="1338" mass="135383">MACFGMDYRFHSDFAAWPVPVPYSSQWQSNLRVGTPAAGTGAPPSPPAPLWKPLHPEPETLSPVIPRHQQQYHQQQQQQQELARNQMQQLQELQRQLGEHQQLLSAVIAQAAEAAGTVPAPAGPTDAVLALPPGDAALATLPDATFVPGAYTALQLAQVSGAGQGIGPGLASLAPAAPPPARVTAAAATGTRGRGSLAVPAAAAFPAAQSGSPFSAPTTVDATTAAQQLALSSPAALAALAASGGLAAPTSITAAADALAAMSIAVRQHQQWQQQQREQQEQYAAAAKAAHAVLYPPQTHLQHSLLEQHQQGMVLPQFPSSRSTVSNASEGPPSSGGSGSHPYTSMGSLQNSPCGAGSTPSAYTQPRAASAAAAAATAASFGEGVGGVVEASDTSSNSAAHSEESAVSFTRADLVIPASGSQPAQTVAVTVATTSNGRQSVTLPAAALSQIIPMSKAAAGAVLLPSPQLTGLAAASEATPAAVGAEHNSPLTSSPAATATTLANAAAVLPYPATVTNLVGTTAAENPAALLSTASAVTGSSAGGINPCLRGGGVSGTTPLTLQSLQGTLASASLANSLLRPSAPPYGLQAGVGVGLMAGESNGGNSVSAWSSPSLSSGMGLGSGLGPPGSEAPVALAVMADTATADTATAAIAAATAAARQGVAKDVKVKVLLNSGGAFSRCPSGVWEYNGGETRLVAVRRTETYRELVSAIARAVSMNTNDEALLILKYELPGLPEQLVDLLTDDDVANMWEALEEYCIADQKPTFKLKILVQQAGQLCSAAGSRTSRSGGAGAGAESSGRAAGDAGGGGSGFSTSGSGGGGGGGGEGKASSGSSCSAGAQQQRSLGPPAPTAAIGSAAGRGSGGGGGGGGGASVPDVAAVALHPLQRKSGGGAPHLPSIPEFDAMIAGRVAGAPTAPPNLAPPEPGTVQAAATRAAAATVVAPASGDGGGGGSIMPYDTVAASEREAEQALLRSEIGSLVTTDPRVSLSDLESKLEIIRPEDLQIIKFLGSGGYGEVYLCRWHSCDVAAKCLNPSLLMPDTVGGSSTMGSDVVTEMLREAAMLGGLRHPNIVWVYGIVLPSGVREVKAKRERLDAAGDIDVVRMTAALAAGMPIVPGVVRPPALVTEYLGAGSLRAALTRGSDFLRSDMVRVKLALDAARGMEYLHLKRIVHFDLKTANLLVGFREKSPTCKVADFGLSKQRQQTYVTGVSSLRGTLPWTAPEIIRTPRAVKDKADVYSFGVVLWELWTFREPFEGINYHALLHQISTAKDPVRPSMPGCADWDGPEPEEPAPGWVGLMCRCWDENPDARPPFTQVVSELESMLAALKSKRRATSA</sequence>
<dbReference type="SUPFAM" id="SSF54277">
    <property type="entry name" value="CAD &amp; PB1 domains"/>
    <property type="match status" value="1"/>
</dbReference>
<organism evidence="9 10">
    <name type="scientific">Volvox africanus</name>
    <dbReference type="NCBI Taxonomy" id="51714"/>
    <lineage>
        <taxon>Eukaryota</taxon>
        <taxon>Viridiplantae</taxon>
        <taxon>Chlorophyta</taxon>
        <taxon>core chlorophytes</taxon>
        <taxon>Chlorophyceae</taxon>
        <taxon>CS clade</taxon>
        <taxon>Chlamydomonadales</taxon>
        <taxon>Volvocaceae</taxon>
        <taxon>Volvox</taxon>
    </lineage>
</organism>
<feature type="compositionally biased region" description="Gly residues" evidence="6">
    <location>
        <begin position="860"/>
        <end position="874"/>
    </location>
</feature>
<keyword evidence="2 5" id="KW-0547">Nucleotide-binding</keyword>
<reference evidence="9 10" key="1">
    <citation type="journal article" date="2023" name="IScience">
        <title>Expanded male sex-determining region conserved during the evolution of homothallism in the green alga Volvox.</title>
        <authorList>
            <person name="Yamamoto K."/>
            <person name="Matsuzaki R."/>
            <person name="Mahakham W."/>
            <person name="Heman W."/>
            <person name="Sekimoto H."/>
            <person name="Kawachi M."/>
            <person name="Minakuchi Y."/>
            <person name="Toyoda A."/>
            <person name="Nozaki H."/>
        </authorList>
    </citation>
    <scope>NUCLEOTIDE SEQUENCE [LARGE SCALE GENOMIC DNA]</scope>
    <source>
        <strain evidence="9 10">NIES-4468</strain>
    </source>
</reference>
<dbReference type="InterPro" id="IPR008271">
    <property type="entry name" value="Ser/Thr_kinase_AS"/>
</dbReference>
<dbReference type="Proteomes" id="UP001165090">
    <property type="component" value="Unassembled WGS sequence"/>
</dbReference>
<dbReference type="Pfam" id="PF00069">
    <property type="entry name" value="Pkinase"/>
    <property type="match status" value="1"/>
</dbReference>
<dbReference type="PROSITE" id="PS50011">
    <property type="entry name" value="PROTEIN_KINASE_DOM"/>
    <property type="match status" value="1"/>
</dbReference>
<keyword evidence="3" id="KW-0418">Kinase</keyword>
<evidence type="ECO:0000256" key="2">
    <source>
        <dbReference type="ARBA" id="ARBA00022741"/>
    </source>
</evidence>
<gene>
    <name evidence="9" type="ORF">VaNZ11_015472</name>
</gene>
<dbReference type="PANTHER" id="PTHR23257:SF963">
    <property type="entry name" value="AT08303P"/>
    <property type="match status" value="1"/>
</dbReference>
<feature type="region of interest" description="Disordered" evidence="6">
    <location>
        <begin position="317"/>
        <end position="363"/>
    </location>
</feature>
<dbReference type="InterPro" id="IPR000719">
    <property type="entry name" value="Prot_kinase_dom"/>
</dbReference>
<dbReference type="InterPro" id="IPR011009">
    <property type="entry name" value="Kinase-like_dom_sf"/>
</dbReference>
<evidence type="ECO:0000256" key="1">
    <source>
        <dbReference type="ARBA" id="ARBA00022679"/>
    </source>
</evidence>
<feature type="compositionally biased region" description="Low complexity" evidence="6">
    <location>
        <begin position="783"/>
        <end position="805"/>
    </location>
</feature>
<evidence type="ECO:0000256" key="6">
    <source>
        <dbReference type="SAM" id="MobiDB-lite"/>
    </source>
</evidence>
<evidence type="ECO:0000259" key="7">
    <source>
        <dbReference type="PROSITE" id="PS50011"/>
    </source>
</evidence>
<evidence type="ECO:0000259" key="8">
    <source>
        <dbReference type="PROSITE" id="PS51745"/>
    </source>
</evidence>
<feature type="binding site" evidence="5">
    <location>
        <position position="1032"/>
    </location>
    <ligand>
        <name>ATP</name>
        <dbReference type="ChEBI" id="CHEBI:30616"/>
    </ligand>
</feature>
<dbReference type="InterPro" id="IPR017441">
    <property type="entry name" value="Protein_kinase_ATP_BS"/>
</dbReference>
<feature type="compositionally biased region" description="Low complexity" evidence="6">
    <location>
        <begin position="69"/>
        <end position="79"/>
    </location>
</feature>
<feature type="compositionally biased region" description="Polar residues" evidence="6">
    <location>
        <begin position="341"/>
        <end position="363"/>
    </location>
</feature>
<feature type="compositionally biased region" description="Low complexity" evidence="6">
    <location>
        <begin position="830"/>
        <end position="841"/>
    </location>
</feature>
<feature type="region of interest" description="Disordered" evidence="6">
    <location>
        <begin position="34"/>
        <end position="79"/>
    </location>
</feature>
<evidence type="ECO:0000313" key="10">
    <source>
        <dbReference type="Proteomes" id="UP001165090"/>
    </source>
</evidence>
<name>A0ABQ5SM45_9CHLO</name>
<dbReference type="SMART" id="SM00220">
    <property type="entry name" value="S_TKc"/>
    <property type="match status" value="1"/>
</dbReference>
<dbReference type="PANTHER" id="PTHR23257">
    <property type="entry name" value="SERINE-THREONINE PROTEIN KINASE"/>
    <property type="match status" value="1"/>
</dbReference>
<keyword evidence="1" id="KW-0808">Transferase</keyword>
<dbReference type="EMBL" id="BSDZ01000094">
    <property type="protein sequence ID" value="GLI70553.1"/>
    <property type="molecule type" value="Genomic_DNA"/>
</dbReference>
<evidence type="ECO:0000256" key="3">
    <source>
        <dbReference type="ARBA" id="ARBA00022777"/>
    </source>
</evidence>
<keyword evidence="10" id="KW-1185">Reference proteome</keyword>
<comment type="caution">
    <text evidence="9">The sequence shown here is derived from an EMBL/GenBank/DDBJ whole genome shotgun (WGS) entry which is preliminary data.</text>
</comment>